<proteinExistence type="predicted"/>
<organism evidence="2 3">
    <name type="scientific">Acaulospora morrowiae</name>
    <dbReference type="NCBI Taxonomy" id="94023"/>
    <lineage>
        <taxon>Eukaryota</taxon>
        <taxon>Fungi</taxon>
        <taxon>Fungi incertae sedis</taxon>
        <taxon>Mucoromycota</taxon>
        <taxon>Glomeromycotina</taxon>
        <taxon>Glomeromycetes</taxon>
        <taxon>Diversisporales</taxon>
        <taxon>Acaulosporaceae</taxon>
        <taxon>Acaulospora</taxon>
    </lineage>
</organism>
<evidence type="ECO:0000313" key="3">
    <source>
        <dbReference type="Proteomes" id="UP000789342"/>
    </source>
</evidence>
<protein>
    <submittedName>
        <fullName evidence="2">9149_t:CDS:1</fullName>
    </submittedName>
</protein>
<accession>A0A9N9N4F1</accession>
<feature type="non-terminal residue" evidence="2">
    <location>
        <position position="159"/>
    </location>
</feature>
<dbReference type="OrthoDB" id="18431at2759"/>
<feature type="domain" description="Mon2/Sec7/BIG1-like dimerisation and cyclophilin-binding" evidence="1">
    <location>
        <begin position="9"/>
        <end position="158"/>
    </location>
</feature>
<dbReference type="InterPro" id="IPR032629">
    <property type="entry name" value="DCB_dom"/>
</dbReference>
<dbReference type="Pfam" id="PF16213">
    <property type="entry name" value="DCB"/>
    <property type="match status" value="1"/>
</dbReference>
<reference evidence="2" key="1">
    <citation type="submission" date="2021-06" db="EMBL/GenBank/DDBJ databases">
        <authorList>
            <person name="Kallberg Y."/>
            <person name="Tangrot J."/>
            <person name="Rosling A."/>
        </authorList>
    </citation>
    <scope>NUCLEOTIDE SEQUENCE</scope>
    <source>
        <strain evidence="2">CL551</strain>
    </source>
</reference>
<dbReference type="Proteomes" id="UP000789342">
    <property type="component" value="Unassembled WGS sequence"/>
</dbReference>
<sequence>MSSSVVFIINALESIGANKECRRNKKLKESVHKALGSIKQKDAEDTTGDADIIFEPFQLACQAKVAPLMITSLDCIGKLFSYNYFIECNKPHTPASEKKQQDEEDKIDPEKPLIDRAIDVVCDCFVGENTGDQVQLQIIKALLAAVSSTVTPIHQSSLL</sequence>
<evidence type="ECO:0000313" key="2">
    <source>
        <dbReference type="EMBL" id="CAG8700098.1"/>
    </source>
</evidence>
<dbReference type="EMBL" id="CAJVPV010016853">
    <property type="protein sequence ID" value="CAG8700098.1"/>
    <property type="molecule type" value="Genomic_DNA"/>
</dbReference>
<dbReference type="AlphaFoldDB" id="A0A9N9N4F1"/>
<evidence type="ECO:0000259" key="1">
    <source>
        <dbReference type="Pfam" id="PF16213"/>
    </source>
</evidence>
<name>A0A9N9N4F1_9GLOM</name>
<gene>
    <name evidence="2" type="ORF">AMORRO_LOCUS12078</name>
</gene>
<keyword evidence="3" id="KW-1185">Reference proteome</keyword>
<comment type="caution">
    <text evidence="2">The sequence shown here is derived from an EMBL/GenBank/DDBJ whole genome shotgun (WGS) entry which is preliminary data.</text>
</comment>